<protein>
    <submittedName>
        <fullName evidence="2">Uncharacterized protein</fullName>
    </submittedName>
</protein>
<dbReference type="Proteomes" id="UP000277811">
    <property type="component" value="Unassembled WGS sequence"/>
</dbReference>
<keyword evidence="3" id="KW-1185">Reference proteome</keyword>
<evidence type="ECO:0000256" key="1">
    <source>
        <dbReference type="SAM" id="Phobius"/>
    </source>
</evidence>
<evidence type="ECO:0000313" key="3">
    <source>
        <dbReference type="Proteomes" id="UP000277811"/>
    </source>
</evidence>
<evidence type="ECO:0000313" key="2">
    <source>
        <dbReference type="EMBL" id="VBB07992.1"/>
    </source>
</evidence>
<feature type="transmembrane region" description="Helical" evidence="1">
    <location>
        <begin position="20"/>
        <end position="40"/>
    </location>
</feature>
<keyword evidence="1" id="KW-0812">Transmembrane</keyword>
<name>A0A498RCY5_9FIRM</name>
<keyword evidence="1" id="KW-1133">Transmembrane helix</keyword>
<accession>A0A498RCY5</accession>
<proteinExistence type="predicted"/>
<sequence length="67" mass="8049">MITSVSLRRIIKRSQLYLKVMVLVLLVLYVLPKLLTLFWYPALEEKLRQEQLLERPLRVQLMNDHVS</sequence>
<keyword evidence="1" id="KW-0472">Membrane</keyword>
<organism evidence="2 3">
    <name type="scientific">Lucifera butyrica</name>
    <dbReference type="NCBI Taxonomy" id="1351585"/>
    <lineage>
        <taxon>Bacteria</taxon>
        <taxon>Bacillati</taxon>
        <taxon>Bacillota</taxon>
        <taxon>Negativicutes</taxon>
        <taxon>Veillonellales</taxon>
        <taxon>Veillonellaceae</taxon>
        <taxon>Lucifera</taxon>
    </lineage>
</organism>
<reference evidence="2 3" key="1">
    <citation type="submission" date="2018-06" db="EMBL/GenBank/DDBJ databases">
        <authorList>
            <person name="Strepis N."/>
        </authorList>
    </citation>
    <scope>NUCLEOTIDE SEQUENCE [LARGE SCALE GENOMIC DNA]</scope>
    <source>
        <strain evidence="2">LUCI</strain>
    </source>
</reference>
<dbReference type="EMBL" id="UPPP01000083">
    <property type="protein sequence ID" value="VBB07992.1"/>
    <property type="molecule type" value="Genomic_DNA"/>
</dbReference>
<dbReference type="RefSeq" id="WP_122628909.1">
    <property type="nucleotide sequence ID" value="NZ_UPPP01000083.1"/>
</dbReference>
<dbReference type="AlphaFoldDB" id="A0A498RCY5"/>
<gene>
    <name evidence="2" type="ORF">LUCI_3257</name>
</gene>